<feature type="modified residue" description="4-aspartylphosphate" evidence="1">
    <location>
        <position position="65"/>
    </location>
</feature>
<dbReference type="RefSeq" id="WP_045692175.1">
    <property type="nucleotide sequence ID" value="NZ_JZKH01000002.1"/>
</dbReference>
<dbReference type="InterPro" id="IPR001789">
    <property type="entry name" value="Sig_transdc_resp-reg_receiver"/>
</dbReference>
<dbReference type="InterPro" id="IPR011006">
    <property type="entry name" value="CheY-like_superfamily"/>
</dbReference>
<dbReference type="EMBL" id="JZKH01000002">
    <property type="protein sequence ID" value="KJS63630.1"/>
    <property type="molecule type" value="Genomic_DNA"/>
</dbReference>
<comment type="caution">
    <text evidence="3">The sequence shown here is derived from an EMBL/GenBank/DDBJ whole genome shotgun (WGS) entry which is preliminary data.</text>
</comment>
<feature type="domain" description="Response regulatory" evidence="2">
    <location>
        <begin position="10"/>
        <end position="129"/>
    </location>
</feature>
<dbReference type="SUPFAM" id="SSF52172">
    <property type="entry name" value="CheY-like"/>
    <property type="match status" value="1"/>
</dbReference>
<gene>
    <name evidence="3" type="ORF">VM95_01870</name>
</gene>
<evidence type="ECO:0000313" key="3">
    <source>
        <dbReference type="EMBL" id="KJS63630.1"/>
    </source>
</evidence>
<name>A0A0F2TMW7_STRR3</name>
<evidence type="ECO:0000256" key="1">
    <source>
        <dbReference type="PROSITE-ProRule" id="PRU00169"/>
    </source>
</evidence>
<dbReference type="PROSITE" id="PS50110">
    <property type="entry name" value="RESPONSE_REGULATORY"/>
    <property type="match status" value="1"/>
</dbReference>
<dbReference type="GO" id="GO:0000160">
    <property type="term" value="P:phosphorelay signal transduction system"/>
    <property type="evidence" value="ECO:0007669"/>
    <property type="project" value="InterPro"/>
</dbReference>
<keyword evidence="1" id="KW-0597">Phosphoprotein</keyword>
<organism evidence="3 4">
    <name type="scientific">Streptomyces rubellomurinus (strain ATCC 31215)</name>
    <dbReference type="NCBI Taxonomy" id="359131"/>
    <lineage>
        <taxon>Bacteria</taxon>
        <taxon>Bacillati</taxon>
        <taxon>Actinomycetota</taxon>
        <taxon>Actinomycetes</taxon>
        <taxon>Kitasatosporales</taxon>
        <taxon>Streptomycetaceae</taxon>
        <taxon>Streptomyces</taxon>
    </lineage>
</organism>
<evidence type="ECO:0000259" key="2">
    <source>
        <dbReference type="PROSITE" id="PS50110"/>
    </source>
</evidence>
<keyword evidence="4" id="KW-1185">Reference proteome</keyword>
<sequence>MAYTTDETLTVLVYSDDRNTREQVLTALGRRPAEDLPELDYLECATTPAVLKALEKGGVDLCVLDGEAVPAGGLGLGRQLKDEIYGCPPVLVLIGRPQDSWLAAWSRADAAISRPVDPVALAEAAAVLLRGRLAKRAPAAR</sequence>
<dbReference type="OrthoDB" id="3395459at2"/>
<dbReference type="AlphaFoldDB" id="A0A0F2TMW7"/>
<dbReference type="Gene3D" id="3.40.50.2300">
    <property type="match status" value="1"/>
</dbReference>
<reference evidence="3 4" key="1">
    <citation type="submission" date="2015-02" db="EMBL/GenBank/DDBJ databases">
        <authorList>
            <person name="Ju K.-S."/>
            <person name="Doroghazi J.R."/>
            <person name="Metcalf W."/>
        </authorList>
    </citation>
    <scope>NUCLEOTIDE SEQUENCE [LARGE SCALE GENOMIC DNA]</scope>
    <source>
        <strain evidence="3 4">ATCC 31215</strain>
    </source>
</reference>
<proteinExistence type="predicted"/>
<evidence type="ECO:0000313" key="4">
    <source>
        <dbReference type="Proteomes" id="UP000033699"/>
    </source>
</evidence>
<dbReference type="PATRIC" id="fig|359131.3.peg.403"/>
<protein>
    <submittedName>
        <fullName evidence="3">Chemotaxis protein CheY</fullName>
    </submittedName>
</protein>
<dbReference type="Proteomes" id="UP000033699">
    <property type="component" value="Unassembled WGS sequence"/>
</dbReference>
<accession>A0A0F2TMW7</accession>